<evidence type="ECO:0000256" key="5">
    <source>
        <dbReference type="ARBA" id="ARBA00023242"/>
    </source>
</evidence>
<feature type="region of interest" description="Disordered" evidence="7">
    <location>
        <begin position="216"/>
        <end position="288"/>
    </location>
</feature>
<organism evidence="9 10">
    <name type="scientific">Canna indica</name>
    <name type="common">Indian-shot</name>
    <dbReference type="NCBI Taxonomy" id="4628"/>
    <lineage>
        <taxon>Eukaryota</taxon>
        <taxon>Viridiplantae</taxon>
        <taxon>Streptophyta</taxon>
        <taxon>Embryophyta</taxon>
        <taxon>Tracheophyta</taxon>
        <taxon>Spermatophyta</taxon>
        <taxon>Magnoliopsida</taxon>
        <taxon>Liliopsida</taxon>
        <taxon>Zingiberales</taxon>
        <taxon>Cannaceae</taxon>
        <taxon>Canna</taxon>
    </lineage>
</organism>
<name>A0AAQ3KJI4_9LILI</name>
<reference evidence="9 10" key="1">
    <citation type="submission" date="2023-10" db="EMBL/GenBank/DDBJ databases">
        <title>Chromosome-scale genome assembly provides insights into flower coloration mechanisms of Canna indica.</title>
        <authorList>
            <person name="Li C."/>
        </authorList>
    </citation>
    <scope>NUCLEOTIDE SEQUENCE [LARGE SCALE GENOMIC DNA]</scope>
    <source>
        <tissue evidence="9">Flower</tissue>
    </source>
</reference>
<keyword evidence="5 6" id="KW-0539">Nucleus</keyword>
<evidence type="ECO:0000256" key="1">
    <source>
        <dbReference type="ARBA" id="ARBA00004123"/>
    </source>
</evidence>
<evidence type="ECO:0000256" key="3">
    <source>
        <dbReference type="ARBA" id="ARBA00023015"/>
    </source>
</evidence>
<evidence type="ECO:0000259" key="8">
    <source>
        <dbReference type="PROSITE" id="PS51754"/>
    </source>
</evidence>
<evidence type="ECO:0000256" key="6">
    <source>
        <dbReference type="RuleBase" id="RU367028"/>
    </source>
</evidence>
<evidence type="ECO:0000256" key="4">
    <source>
        <dbReference type="ARBA" id="ARBA00023163"/>
    </source>
</evidence>
<comment type="function">
    <text evidence="6">Transcriptional repressor that regulates multiple aspects of plant growth and development.</text>
</comment>
<dbReference type="GO" id="GO:0005634">
    <property type="term" value="C:nucleus"/>
    <property type="evidence" value="ECO:0007669"/>
    <property type="project" value="UniProtKB-SubCell"/>
</dbReference>
<feature type="compositionally biased region" description="Basic residues" evidence="7">
    <location>
        <begin position="46"/>
        <end position="61"/>
    </location>
</feature>
<keyword evidence="10" id="KW-1185">Reference proteome</keyword>
<sequence>MHQGGRCNSLSNCTLHASNGGIHVQSAAAAEKGRRRTRMKSFLGKSKPHKHPPPSSKKRRCGALCCSSRLSVSSASSDGVRSSDQAAPEQLESLSSLAHGMVQARLDHMVSQWQINPGAALRGSQRRRRGGGGWINSGCIFLIAVDRSSRDPKGDFKASILEIIASERIEEPKELRGLLNCYLSVNSSEHRRAILEAFHEGVGILTKVGYHARRGEEGGIDDERDASGLGGANDSDLTGGGVIAVDDGAPTEGDHGDGHGGLGHGVHGRGDAWDGEGETAGESRGEVDDVGWKVDVAGEDDDIVVRVGDALGEKLRRREAVLHLVVGLGSRSRGLEGSLGEVFESV</sequence>
<proteinExistence type="predicted"/>
<evidence type="ECO:0000313" key="9">
    <source>
        <dbReference type="EMBL" id="WOL08855.1"/>
    </source>
</evidence>
<gene>
    <name evidence="9" type="ORF">Cni_G17608</name>
</gene>
<feature type="region of interest" description="Disordered" evidence="7">
    <location>
        <begin position="26"/>
        <end position="61"/>
    </location>
</feature>
<protein>
    <recommendedName>
        <fullName evidence="6">Transcription repressor</fullName>
    </recommendedName>
    <alternativeName>
        <fullName evidence="6">Ovate family protein</fullName>
    </alternativeName>
</protein>
<dbReference type="PROSITE" id="PS51754">
    <property type="entry name" value="OVATE"/>
    <property type="match status" value="1"/>
</dbReference>
<keyword evidence="2 6" id="KW-0678">Repressor</keyword>
<dbReference type="PANTHER" id="PTHR33057:SF114">
    <property type="entry name" value="TRANSCRIPTION REPRESSOR-RELATED"/>
    <property type="match status" value="1"/>
</dbReference>
<dbReference type="GO" id="GO:0045892">
    <property type="term" value="P:negative regulation of DNA-templated transcription"/>
    <property type="evidence" value="ECO:0007669"/>
    <property type="project" value="UniProtKB-UniRule"/>
</dbReference>
<dbReference type="InterPro" id="IPR006458">
    <property type="entry name" value="Ovate_C"/>
</dbReference>
<accession>A0AAQ3KJI4</accession>
<evidence type="ECO:0000256" key="2">
    <source>
        <dbReference type="ARBA" id="ARBA00022491"/>
    </source>
</evidence>
<dbReference type="NCBIfam" id="TIGR01568">
    <property type="entry name" value="A_thal_3678"/>
    <property type="match status" value="1"/>
</dbReference>
<keyword evidence="4 6" id="KW-0804">Transcription</keyword>
<evidence type="ECO:0000256" key="7">
    <source>
        <dbReference type="SAM" id="MobiDB-lite"/>
    </source>
</evidence>
<dbReference type="Pfam" id="PF04844">
    <property type="entry name" value="Ovate"/>
    <property type="match status" value="1"/>
</dbReference>
<dbReference type="EMBL" id="CP136894">
    <property type="protein sequence ID" value="WOL08855.1"/>
    <property type="molecule type" value="Genomic_DNA"/>
</dbReference>
<dbReference type="InterPro" id="IPR038933">
    <property type="entry name" value="Ovate"/>
</dbReference>
<keyword evidence="3 6" id="KW-0805">Transcription regulation</keyword>
<feature type="domain" description="OVATE" evidence="8">
    <location>
        <begin position="145"/>
        <end position="204"/>
    </location>
</feature>
<dbReference type="AlphaFoldDB" id="A0AAQ3KJI4"/>
<dbReference type="AntiFam" id="ANF00141">
    <property type="entry name" value="Shadow ORF (opposite guaB)"/>
</dbReference>
<dbReference type="Proteomes" id="UP001327560">
    <property type="component" value="Chromosome 5"/>
</dbReference>
<dbReference type="PANTHER" id="PTHR33057">
    <property type="entry name" value="TRANSCRIPTION REPRESSOR OFP7-RELATED"/>
    <property type="match status" value="1"/>
</dbReference>
<evidence type="ECO:0000313" key="10">
    <source>
        <dbReference type="Proteomes" id="UP001327560"/>
    </source>
</evidence>
<comment type="subcellular location">
    <subcellularLocation>
        <location evidence="1 6">Nucleus</location>
    </subcellularLocation>
</comment>